<keyword evidence="3" id="KW-1185">Reference proteome</keyword>
<dbReference type="Gene3D" id="2.60.40.10">
    <property type="entry name" value="Immunoglobulins"/>
    <property type="match status" value="1"/>
</dbReference>
<dbReference type="Gene3D" id="2.80.10.50">
    <property type="match status" value="3"/>
</dbReference>
<dbReference type="SUPFAM" id="SSF101898">
    <property type="entry name" value="NHL repeat"/>
    <property type="match status" value="1"/>
</dbReference>
<dbReference type="InterPro" id="IPR013431">
    <property type="entry name" value="Delta_60_rpt"/>
</dbReference>
<dbReference type="InterPro" id="IPR026444">
    <property type="entry name" value="Secre_tail"/>
</dbReference>
<evidence type="ECO:0000259" key="1">
    <source>
        <dbReference type="Pfam" id="PF18962"/>
    </source>
</evidence>
<gene>
    <name evidence="2" type="ORF">SAMN05444277_108148</name>
</gene>
<feature type="domain" description="Secretion system C-terminal sorting" evidence="1">
    <location>
        <begin position="553"/>
        <end position="619"/>
    </location>
</feature>
<dbReference type="NCBIfam" id="TIGR02608">
    <property type="entry name" value="delta_60_rpt"/>
    <property type="match status" value="7"/>
</dbReference>
<dbReference type="Pfam" id="PF18962">
    <property type="entry name" value="Por_Secre_tail"/>
    <property type="match status" value="1"/>
</dbReference>
<name>A0A1I5XFG9_9BACT</name>
<dbReference type="EMBL" id="FOXQ01000008">
    <property type="protein sequence ID" value="SFQ30723.1"/>
    <property type="molecule type" value="Genomic_DNA"/>
</dbReference>
<proteinExistence type="predicted"/>
<dbReference type="NCBIfam" id="TIGR04183">
    <property type="entry name" value="Por_Secre_tail"/>
    <property type="match status" value="1"/>
</dbReference>
<dbReference type="OrthoDB" id="9805017at2"/>
<sequence length="626" mass="67272">MKFFLLIVAALIVENTIKAQPGTLDNTFNDSGKVLNYGFGIVRATAIQSDGKILIAGETTLTDDTMDAFAIARYLPDGKIDESFGEKGILKSPWPDPPGEDFISLSGIYNLVLLKSGKILAGGYGGGLKLGYPSPILAQYLPDGSPDLSFGKNGLVGVNFSVGHGVTARGMGVMEDGRIVQAGSDQSQNTTVLRYMPDGSLDNTFGVNGISNVYLSGVDNINCLVLQPDGKIIVGGSYFTDRNSSANFLIARFKTDGTLDSSFGYNGKRIIDYNNSTDVLYSLALQPDGKILASGRVAPAGITTSSMCVVRFNPNGFYDSSFGNNGIALANFDAYNSGSNDVALQQDGKITACGFARPLPEDDARQMFSVAQFNKDGNLNTAFGDGGKTLTDFGYYQYAASLSLQTDGKIVVAGNMLIPEGGPQPYYNLALARYNNGSTPIAKKIQKILKWWRNRNNSITLNWQNTELNGRDHYVVQRATAYNTIQTTGTWVNIGRVVSSTTGTNSKTQSFTDNNPLPGTNYYRVQQVNPSGNIETTNVVAVTINEASAISVSPNPVQGMLYIKGLDASASYSLQVSNRQGNIVAKATVKQTSSYKLNVENLPEGVYYLELVSGINTTDLKFVKEQ</sequence>
<dbReference type="Proteomes" id="UP000199031">
    <property type="component" value="Unassembled WGS sequence"/>
</dbReference>
<dbReference type="STRING" id="1465490.SAMN05444277_108148"/>
<dbReference type="Pfam" id="PF17164">
    <property type="entry name" value="DUF5122"/>
    <property type="match status" value="5"/>
</dbReference>
<protein>
    <submittedName>
        <fullName evidence="2">Delta-60 repeat domain-containing protein/Por secretion system C-terminal sorting domain-containing protein</fullName>
    </submittedName>
</protein>
<dbReference type="RefSeq" id="WP_090659591.1">
    <property type="nucleotide sequence ID" value="NZ_FOXQ01000008.1"/>
</dbReference>
<organism evidence="2 3">
    <name type="scientific">Parafilimonas terrae</name>
    <dbReference type="NCBI Taxonomy" id="1465490"/>
    <lineage>
        <taxon>Bacteria</taxon>
        <taxon>Pseudomonadati</taxon>
        <taxon>Bacteroidota</taxon>
        <taxon>Chitinophagia</taxon>
        <taxon>Chitinophagales</taxon>
        <taxon>Chitinophagaceae</taxon>
        <taxon>Parafilimonas</taxon>
    </lineage>
</organism>
<evidence type="ECO:0000313" key="2">
    <source>
        <dbReference type="EMBL" id="SFQ30723.1"/>
    </source>
</evidence>
<evidence type="ECO:0000313" key="3">
    <source>
        <dbReference type="Proteomes" id="UP000199031"/>
    </source>
</evidence>
<reference evidence="2 3" key="1">
    <citation type="submission" date="2016-10" db="EMBL/GenBank/DDBJ databases">
        <authorList>
            <person name="de Groot N.N."/>
        </authorList>
    </citation>
    <scope>NUCLEOTIDE SEQUENCE [LARGE SCALE GENOMIC DNA]</scope>
    <source>
        <strain evidence="2 3">DSM 28286</strain>
    </source>
</reference>
<accession>A0A1I5XFG9</accession>
<dbReference type="InterPro" id="IPR013783">
    <property type="entry name" value="Ig-like_fold"/>
</dbReference>
<dbReference type="AlphaFoldDB" id="A0A1I5XFG9"/>